<evidence type="ECO:0000313" key="3">
    <source>
        <dbReference type="Proteomes" id="UP000466442"/>
    </source>
</evidence>
<feature type="compositionally biased region" description="Basic and acidic residues" evidence="1">
    <location>
        <begin position="24"/>
        <end position="35"/>
    </location>
</feature>
<feature type="region of interest" description="Disordered" evidence="1">
    <location>
        <begin position="24"/>
        <end position="53"/>
    </location>
</feature>
<proteinExistence type="predicted"/>
<gene>
    <name evidence="2" type="ORF">GE061_008861</name>
</gene>
<name>A0A8S9WM75_APOLU</name>
<dbReference type="EMBL" id="WIXP02000017">
    <property type="protein sequence ID" value="KAF6197887.1"/>
    <property type="molecule type" value="Genomic_DNA"/>
</dbReference>
<dbReference type="AlphaFoldDB" id="A0A8S9WM75"/>
<protein>
    <submittedName>
        <fullName evidence="2">Uncharacterized protein</fullName>
    </submittedName>
</protein>
<organism evidence="2 3">
    <name type="scientific">Apolygus lucorum</name>
    <name type="common">Small green plant bug</name>
    <name type="synonym">Lygocoris lucorum</name>
    <dbReference type="NCBI Taxonomy" id="248454"/>
    <lineage>
        <taxon>Eukaryota</taxon>
        <taxon>Metazoa</taxon>
        <taxon>Ecdysozoa</taxon>
        <taxon>Arthropoda</taxon>
        <taxon>Hexapoda</taxon>
        <taxon>Insecta</taxon>
        <taxon>Pterygota</taxon>
        <taxon>Neoptera</taxon>
        <taxon>Paraneoptera</taxon>
        <taxon>Hemiptera</taxon>
        <taxon>Heteroptera</taxon>
        <taxon>Panheteroptera</taxon>
        <taxon>Cimicomorpha</taxon>
        <taxon>Miridae</taxon>
        <taxon>Mirini</taxon>
        <taxon>Apolygus</taxon>
    </lineage>
</organism>
<reference evidence="2" key="1">
    <citation type="journal article" date="2021" name="Mol. Ecol. Resour.">
        <title>Apolygus lucorum genome provides insights into omnivorousness and mesophyll feeding.</title>
        <authorList>
            <person name="Liu Y."/>
            <person name="Liu H."/>
            <person name="Wang H."/>
            <person name="Huang T."/>
            <person name="Liu B."/>
            <person name="Yang B."/>
            <person name="Yin L."/>
            <person name="Li B."/>
            <person name="Zhang Y."/>
            <person name="Zhang S."/>
            <person name="Jiang F."/>
            <person name="Zhang X."/>
            <person name="Ren Y."/>
            <person name="Wang B."/>
            <person name="Wang S."/>
            <person name="Lu Y."/>
            <person name="Wu K."/>
            <person name="Fan W."/>
            <person name="Wang G."/>
        </authorList>
    </citation>
    <scope>NUCLEOTIDE SEQUENCE</scope>
    <source>
        <strain evidence="2">12Hb</strain>
    </source>
</reference>
<keyword evidence="3" id="KW-1185">Reference proteome</keyword>
<evidence type="ECO:0000313" key="2">
    <source>
        <dbReference type="EMBL" id="KAF6197887.1"/>
    </source>
</evidence>
<comment type="caution">
    <text evidence="2">The sequence shown here is derived from an EMBL/GenBank/DDBJ whole genome shotgun (WGS) entry which is preliminary data.</text>
</comment>
<evidence type="ECO:0000256" key="1">
    <source>
        <dbReference type="SAM" id="MobiDB-lite"/>
    </source>
</evidence>
<feature type="non-terminal residue" evidence="2">
    <location>
        <position position="130"/>
    </location>
</feature>
<dbReference type="Proteomes" id="UP000466442">
    <property type="component" value="Unassembled WGS sequence"/>
</dbReference>
<accession>A0A8S9WM75</accession>
<sequence length="130" mass="14053">MMDLSDSFPKRCNMQAEKGLEMHNHWNVDKHHADESGEGDEPPNVEKKAGRSEYSVLKHWSRQYGGTDVPIEPPVGAMTSGPSAELKEVLDTATVDTGEGPISTGSSGMSEDLIVRAVEGATVETSPEDR</sequence>